<organism evidence="2 3">
    <name type="scientific">Daldinia eschscholtzii</name>
    <dbReference type="NCBI Taxonomy" id="292717"/>
    <lineage>
        <taxon>Eukaryota</taxon>
        <taxon>Fungi</taxon>
        <taxon>Dikarya</taxon>
        <taxon>Ascomycota</taxon>
        <taxon>Pezizomycotina</taxon>
        <taxon>Sordariomycetes</taxon>
        <taxon>Xylariomycetidae</taxon>
        <taxon>Xylariales</taxon>
        <taxon>Hypoxylaceae</taxon>
        <taxon>Daldinia</taxon>
    </lineage>
</organism>
<proteinExistence type="predicted"/>
<accession>A0AAX6M962</accession>
<reference evidence="2 3" key="1">
    <citation type="journal article" date="2024" name="Front Chem Biol">
        <title>Unveiling the potential of Daldinia eschscholtzii MFLUCC 19-0629 through bioactivity and bioinformatics studies for enhanced sustainable agriculture production.</title>
        <authorList>
            <person name="Brooks S."/>
            <person name="Weaver J.A."/>
            <person name="Klomchit A."/>
            <person name="Alharthi S.A."/>
            <person name="Onlamun T."/>
            <person name="Nurani R."/>
            <person name="Vong T.K."/>
            <person name="Alberti F."/>
            <person name="Greco C."/>
        </authorList>
    </citation>
    <scope>NUCLEOTIDE SEQUENCE [LARGE SCALE GENOMIC DNA]</scope>
    <source>
        <strain evidence="2">MFLUCC 19-0629</strain>
    </source>
</reference>
<dbReference type="AlphaFoldDB" id="A0AAX6M962"/>
<keyword evidence="3" id="KW-1185">Reference proteome</keyword>
<name>A0AAX6M962_9PEZI</name>
<dbReference type="Proteomes" id="UP001369815">
    <property type="component" value="Unassembled WGS sequence"/>
</dbReference>
<gene>
    <name evidence="2" type="ORF">Daesc_009056</name>
</gene>
<evidence type="ECO:0000256" key="1">
    <source>
        <dbReference type="SAM" id="MobiDB-lite"/>
    </source>
</evidence>
<protein>
    <submittedName>
        <fullName evidence="2">Uncharacterized protein</fullName>
    </submittedName>
</protein>
<comment type="caution">
    <text evidence="2">The sequence shown here is derived from an EMBL/GenBank/DDBJ whole genome shotgun (WGS) entry which is preliminary data.</text>
</comment>
<feature type="compositionally biased region" description="Polar residues" evidence="1">
    <location>
        <begin position="181"/>
        <end position="191"/>
    </location>
</feature>
<feature type="region of interest" description="Disordered" evidence="1">
    <location>
        <begin position="167"/>
        <end position="197"/>
    </location>
</feature>
<dbReference type="EMBL" id="JBANMG010000009">
    <property type="protein sequence ID" value="KAK6948984.1"/>
    <property type="molecule type" value="Genomic_DNA"/>
</dbReference>
<sequence length="234" mass="26192">MLQQNDLIVFLPHAGMIYPPAGRFLNRQPRDVSVMVSFEKAGFAEPGKGPRRRAKKMIDEALAEMFTLGLQPEIISHLSAGGGGLLDFLSVLKHNVTWAKSIGESTFIQLCERLVKARRAWQENPRPPFDPSQQSKTARSIDALLGATEGYWNNVEFEIYELVGGWEEGDDENENDKNKSEFSTPLDSTTGLPDGMQIDMGDLTTALEDFINEEAIREGVEQMDLNDRMDIDDN</sequence>
<evidence type="ECO:0000313" key="2">
    <source>
        <dbReference type="EMBL" id="KAK6948984.1"/>
    </source>
</evidence>
<evidence type="ECO:0000313" key="3">
    <source>
        <dbReference type="Proteomes" id="UP001369815"/>
    </source>
</evidence>